<reference evidence="1 2" key="2">
    <citation type="submission" date="2018-11" db="EMBL/GenBank/DDBJ databases">
        <authorList>
            <consortium name="Pathogen Informatics"/>
        </authorList>
    </citation>
    <scope>NUCLEOTIDE SEQUENCE [LARGE SCALE GENOMIC DNA]</scope>
    <source>
        <strain evidence="1 2">NST_G2</strain>
    </source>
</reference>
<accession>A0A183SBD1</accession>
<evidence type="ECO:0000313" key="3">
    <source>
        <dbReference type="WBParaSite" id="SSLN_0000158601-mRNA-1"/>
    </source>
</evidence>
<sequence length="98" mass="10714">MGDNSLGNLIKNLQKLDAFQHSAPPPEKLTCITDFARWEVRFKDNLQGADAKAQSVAILALLDNKVYDPTRSADISAVLTPLVVLDGLWEILGSSEHP</sequence>
<proteinExistence type="predicted"/>
<dbReference type="WBParaSite" id="SSLN_0000158601-mRNA-1">
    <property type="protein sequence ID" value="SSLN_0000158601-mRNA-1"/>
    <property type="gene ID" value="SSLN_0000158601"/>
</dbReference>
<dbReference type="EMBL" id="UYSU01003622">
    <property type="protein sequence ID" value="VDL87914.1"/>
    <property type="molecule type" value="Genomic_DNA"/>
</dbReference>
<name>A0A183SBD1_SCHSO</name>
<dbReference type="AlphaFoldDB" id="A0A183SBD1"/>
<gene>
    <name evidence="1" type="ORF">SSLN_LOCUS1529</name>
</gene>
<reference evidence="3" key="1">
    <citation type="submission" date="2016-06" db="UniProtKB">
        <authorList>
            <consortium name="WormBaseParasite"/>
        </authorList>
    </citation>
    <scope>IDENTIFICATION</scope>
</reference>
<evidence type="ECO:0000313" key="2">
    <source>
        <dbReference type="Proteomes" id="UP000275846"/>
    </source>
</evidence>
<organism evidence="3">
    <name type="scientific">Schistocephalus solidus</name>
    <name type="common">Tapeworm</name>
    <dbReference type="NCBI Taxonomy" id="70667"/>
    <lineage>
        <taxon>Eukaryota</taxon>
        <taxon>Metazoa</taxon>
        <taxon>Spiralia</taxon>
        <taxon>Lophotrochozoa</taxon>
        <taxon>Platyhelminthes</taxon>
        <taxon>Cestoda</taxon>
        <taxon>Eucestoda</taxon>
        <taxon>Diphyllobothriidea</taxon>
        <taxon>Diphyllobothriidae</taxon>
        <taxon>Schistocephalus</taxon>
    </lineage>
</organism>
<keyword evidence="2" id="KW-1185">Reference proteome</keyword>
<protein>
    <submittedName>
        <fullName evidence="3">Uma2 domain-containing protein</fullName>
    </submittedName>
</protein>
<dbReference type="OrthoDB" id="6313051at2759"/>
<evidence type="ECO:0000313" key="1">
    <source>
        <dbReference type="EMBL" id="VDL87914.1"/>
    </source>
</evidence>
<dbReference type="Proteomes" id="UP000275846">
    <property type="component" value="Unassembled WGS sequence"/>
</dbReference>